<feature type="transmembrane region" description="Helical" evidence="12">
    <location>
        <begin position="386"/>
        <end position="407"/>
    </location>
</feature>
<comment type="similarity">
    <text evidence="10">Belongs to the CoaE family.</text>
</comment>
<dbReference type="HAMAP" id="MF_00376">
    <property type="entry name" value="Dephospho_CoA_kinase"/>
    <property type="match status" value="1"/>
</dbReference>
<keyword evidence="9 12" id="KW-0472">Membrane</keyword>
<keyword evidence="4" id="KW-1003">Cell membrane</keyword>
<evidence type="ECO:0000256" key="12">
    <source>
        <dbReference type="SAM" id="Phobius"/>
    </source>
</evidence>
<evidence type="ECO:0000256" key="6">
    <source>
        <dbReference type="ARBA" id="ARBA00022741"/>
    </source>
</evidence>
<protein>
    <recommendedName>
        <fullName evidence="10">Dephospho-CoA kinase</fullName>
        <ecNumber evidence="10">2.7.1.24</ecNumber>
    </recommendedName>
    <alternativeName>
        <fullName evidence="10">Dephosphocoenzyme A kinase</fullName>
    </alternativeName>
</protein>
<comment type="caution">
    <text evidence="10">Lacks conserved residue(s) required for the propagation of feature annotation.</text>
</comment>
<comment type="subcellular location">
    <subcellularLocation>
        <location evidence="1">Cell membrane</location>
        <topology evidence="1">Multi-pass membrane protein</topology>
    </subcellularLocation>
    <subcellularLocation>
        <location evidence="10">Cytoplasm</location>
    </subcellularLocation>
</comment>
<keyword evidence="10" id="KW-0173">Coenzyme A biosynthesis</keyword>
<dbReference type="PANTHER" id="PTHR30047:SF7">
    <property type="entry name" value="HIGH-AFFINITY CHOLINE TRANSPORT PROTEIN"/>
    <property type="match status" value="1"/>
</dbReference>
<dbReference type="GO" id="GO:0022857">
    <property type="term" value="F:transmembrane transporter activity"/>
    <property type="evidence" value="ECO:0007669"/>
    <property type="project" value="InterPro"/>
</dbReference>
<evidence type="ECO:0000256" key="2">
    <source>
        <dbReference type="ARBA" id="ARBA00005658"/>
    </source>
</evidence>
<dbReference type="HOGENOM" id="CLU_010118_2_0_11"/>
<keyword evidence="10" id="KW-0963">Cytoplasm</keyword>
<dbReference type="STRING" id="378753.KRH_11910"/>
<evidence type="ECO:0000256" key="10">
    <source>
        <dbReference type="HAMAP-Rule" id="MF_00376"/>
    </source>
</evidence>
<dbReference type="InterPro" id="IPR000060">
    <property type="entry name" value="BCCT_transptr"/>
</dbReference>
<evidence type="ECO:0000313" key="13">
    <source>
        <dbReference type="EMBL" id="BAG29538.1"/>
    </source>
</evidence>
<evidence type="ECO:0000256" key="8">
    <source>
        <dbReference type="ARBA" id="ARBA00022989"/>
    </source>
</evidence>
<gene>
    <name evidence="10" type="primary">coaE</name>
    <name evidence="13" type="ordered locus">KRH_11910</name>
</gene>
<dbReference type="SUPFAM" id="SSF52540">
    <property type="entry name" value="P-loop containing nucleoside triphosphate hydrolases"/>
    <property type="match status" value="1"/>
</dbReference>
<feature type="transmembrane region" description="Helical" evidence="12">
    <location>
        <begin position="357"/>
        <end position="374"/>
    </location>
</feature>
<dbReference type="GO" id="GO:0004140">
    <property type="term" value="F:dephospho-CoA kinase activity"/>
    <property type="evidence" value="ECO:0007669"/>
    <property type="project" value="UniProtKB-UniRule"/>
</dbReference>
<keyword evidence="6 10" id="KW-0547">Nucleotide-binding</keyword>
<organism evidence="13 14">
    <name type="scientific">Kocuria rhizophila (strain ATCC 9341 / DSM 348 / NBRC 103217 / DC2201)</name>
    <dbReference type="NCBI Taxonomy" id="378753"/>
    <lineage>
        <taxon>Bacteria</taxon>
        <taxon>Bacillati</taxon>
        <taxon>Actinomycetota</taxon>
        <taxon>Actinomycetes</taxon>
        <taxon>Micrococcales</taxon>
        <taxon>Micrococcaceae</taxon>
        <taxon>Kocuria</taxon>
    </lineage>
</organism>
<dbReference type="UniPathway" id="UPA00241">
    <property type="reaction ID" value="UER00356"/>
</dbReference>
<dbReference type="EC" id="2.7.1.24" evidence="10"/>
<feature type="transmembrane region" description="Helical" evidence="12">
    <location>
        <begin position="90"/>
        <end position="109"/>
    </location>
</feature>
<keyword evidence="10" id="KW-0808">Transferase</keyword>
<keyword evidence="8 12" id="KW-1133">Transmembrane helix</keyword>
<accession>B2GGW5</accession>
<evidence type="ECO:0000313" key="14">
    <source>
        <dbReference type="Proteomes" id="UP000008838"/>
    </source>
</evidence>
<dbReference type="KEGG" id="krh:KRH_11910"/>
<comment type="catalytic activity">
    <reaction evidence="10">
        <text>3'-dephospho-CoA + ATP = ADP + CoA + H(+)</text>
        <dbReference type="Rhea" id="RHEA:18245"/>
        <dbReference type="ChEBI" id="CHEBI:15378"/>
        <dbReference type="ChEBI" id="CHEBI:30616"/>
        <dbReference type="ChEBI" id="CHEBI:57287"/>
        <dbReference type="ChEBI" id="CHEBI:57328"/>
        <dbReference type="ChEBI" id="CHEBI:456216"/>
        <dbReference type="EC" id="2.7.1.24"/>
    </reaction>
</comment>
<dbReference type="InterPro" id="IPR001977">
    <property type="entry name" value="Depp_CoAkinase"/>
</dbReference>
<name>B2GGW5_KOCRD</name>
<dbReference type="InterPro" id="IPR027417">
    <property type="entry name" value="P-loop_NTPase"/>
</dbReference>
<proteinExistence type="inferred from homology"/>
<comment type="similarity">
    <text evidence="2">Belongs to the BCCT transporter (TC 2.A.15) family.</text>
</comment>
<feature type="transmembrane region" description="Helical" evidence="12">
    <location>
        <begin position="489"/>
        <end position="506"/>
    </location>
</feature>
<comment type="function">
    <text evidence="10">Catalyzes the phosphorylation of the 3'-hydroxyl group of dephosphocoenzyme A to form coenzyme A.</text>
</comment>
<feature type="transmembrane region" description="Helical" evidence="12">
    <location>
        <begin position="129"/>
        <end position="150"/>
    </location>
</feature>
<comment type="pathway">
    <text evidence="10">Cofactor biosynthesis; coenzyme A biosynthesis; CoA from (R)-pantothenate: step 5/5.</text>
</comment>
<feature type="transmembrane region" description="Helical" evidence="12">
    <location>
        <begin position="233"/>
        <end position="254"/>
    </location>
</feature>
<feature type="region of interest" description="Disordered" evidence="11">
    <location>
        <begin position="810"/>
        <end position="832"/>
    </location>
</feature>
<dbReference type="EMBL" id="AP009152">
    <property type="protein sequence ID" value="BAG29538.1"/>
    <property type="molecule type" value="Genomic_DNA"/>
</dbReference>
<evidence type="ECO:0000256" key="5">
    <source>
        <dbReference type="ARBA" id="ARBA00022692"/>
    </source>
</evidence>
<dbReference type="GO" id="GO:0005737">
    <property type="term" value="C:cytoplasm"/>
    <property type="evidence" value="ECO:0007669"/>
    <property type="project" value="UniProtKB-SubCell"/>
</dbReference>
<keyword evidence="5 12" id="KW-0812">Transmembrane</keyword>
<dbReference type="PROSITE" id="PS51219">
    <property type="entry name" value="DPCK"/>
    <property type="match status" value="1"/>
</dbReference>
<sequence>MRTDSDRGRWCRYSEVGRPCGDRHAHSTPTESASSVLNRLHDRLGLRTTPSIFFVSAALVVVFTAAMGLFPGPVQGIFGAVAHVLRYQTGWFYTFSVTALVIFALGLAVSRYGRVRIGDDDSSPAYSGLTWFGMLFAAGVGAVLMFWGVAEPINHYANPPMYGTEPGSDQAAVEALNIANFHFGLHMWVILAVPGLAFGYFTYKRKLPPRVSSAFHPLLGDGIHGPWGKAIDILSIVATVFGLAVSVGLGALQINSGLTYVYGIPMAGWIQAVIIALITAVGLASVLAGMDKGVKRLSYANIILAVALMLFVLMAGASMDTMRAVVESAGSYVNQLPTLAFFNDTFGGGQWSGDWTVFYWAWTVTWAPFVGMFVAKISRGRTIREFVVGVLGVPSAFVVVWMGIYGYNAIRVDRAPGTEGSLTETIVTQGNAEAALFQFLQSMPWFAVTAIVALIVITVFFITSIDSGALVMDAMANGHEDEAPRRQRIFWTLAVGAVCMAIVVTSGENGLNALQEVIIVIGAPVMVLEVLQAVMLLQALRQDAGTARPMRTRQWKRVLPAEEYHRRAQEDTSAVSEFVIRPEYEVGTEPEHDTHQPRTWHWQREQEGRPVFQLALTGGASAGKRTAAHAFEELGAVMLDSAEMWRELLESGTETRAEVDRIFGEQLPTGPGADAAETMDALDELMAGNDTVRARAHELLMPHMRESARRRAREAGPDRVMVQVLRDPLETEQRDRFDLVVAVAAPAEERVQRLRRDEGVPADVAWEIVDQAPSDDETREVADRVIVNDDGVERVREQVREIWEDVVRPVLDEDEPKEATDNDDAVRTPGAH</sequence>
<evidence type="ECO:0000256" key="3">
    <source>
        <dbReference type="ARBA" id="ARBA00022448"/>
    </source>
</evidence>
<reference evidence="13 14" key="1">
    <citation type="journal article" date="2008" name="J. Bacteriol.">
        <title>Complete genome sequence of the soil actinomycete Kocuria rhizophila.</title>
        <authorList>
            <person name="Takarada H."/>
            <person name="Sekine M."/>
            <person name="Kosugi H."/>
            <person name="Matsuo Y."/>
            <person name="Fujisawa T."/>
            <person name="Omata S."/>
            <person name="Kishi E."/>
            <person name="Shimizu A."/>
            <person name="Tsukatani N."/>
            <person name="Tanikawa S."/>
            <person name="Fujita N."/>
            <person name="Harayama S."/>
        </authorList>
    </citation>
    <scope>NUCLEOTIDE SEQUENCE [LARGE SCALE GENOMIC DNA]</scope>
    <source>
        <strain evidence="14">ATCC 9341 / DSM 348 / NBRC 103217 / DC2201</strain>
    </source>
</reference>
<dbReference type="Pfam" id="PF01121">
    <property type="entry name" value="CoaE"/>
    <property type="match status" value="1"/>
</dbReference>
<feature type="compositionally biased region" description="Basic and acidic residues" evidence="11">
    <location>
        <begin position="810"/>
        <end position="826"/>
    </location>
</feature>
<evidence type="ECO:0000256" key="11">
    <source>
        <dbReference type="SAM" id="MobiDB-lite"/>
    </source>
</evidence>
<feature type="transmembrane region" description="Helical" evidence="12">
    <location>
        <begin position="266"/>
        <end position="287"/>
    </location>
</feature>
<dbReference type="NCBIfam" id="TIGR00842">
    <property type="entry name" value="bcct"/>
    <property type="match status" value="1"/>
</dbReference>
<dbReference type="eggNOG" id="COG1292">
    <property type="taxonomic scope" value="Bacteria"/>
</dbReference>
<keyword evidence="7 10" id="KW-0067">ATP-binding</keyword>
<evidence type="ECO:0000256" key="7">
    <source>
        <dbReference type="ARBA" id="ARBA00022840"/>
    </source>
</evidence>
<feature type="transmembrane region" description="Helical" evidence="12">
    <location>
        <begin position="52"/>
        <end position="70"/>
    </location>
</feature>
<evidence type="ECO:0000256" key="1">
    <source>
        <dbReference type="ARBA" id="ARBA00004651"/>
    </source>
</evidence>
<keyword evidence="14" id="KW-1185">Reference proteome</keyword>
<feature type="transmembrane region" description="Helical" evidence="12">
    <location>
        <begin position="518"/>
        <end position="540"/>
    </location>
</feature>
<keyword evidence="3" id="KW-0813">Transport</keyword>
<dbReference type="GO" id="GO:0005524">
    <property type="term" value="F:ATP binding"/>
    <property type="evidence" value="ECO:0007669"/>
    <property type="project" value="UniProtKB-UniRule"/>
</dbReference>
<dbReference type="eggNOG" id="COG0237">
    <property type="taxonomic scope" value="Bacteria"/>
</dbReference>
<feature type="transmembrane region" description="Helical" evidence="12">
    <location>
        <begin position="299"/>
        <end position="319"/>
    </location>
</feature>
<evidence type="ECO:0000256" key="9">
    <source>
        <dbReference type="ARBA" id="ARBA00023136"/>
    </source>
</evidence>
<dbReference type="AlphaFoldDB" id="B2GGW5"/>
<dbReference type="PANTHER" id="PTHR30047">
    <property type="entry name" value="HIGH-AFFINITY CHOLINE TRANSPORT PROTEIN-RELATED"/>
    <property type="match status" value="1"/>
</dbReference>
<dbReference type="GO" id="GO:0015937">
    <property type="term" value="P:coenzyme A biosynthetic process"/>
    <property type="evidence" value="ECO:0007669"/>
    <property type="project" value="UniProtKB-UniRule"/>
</dbReference>
<dbReference type="Gene3D" id="3.40.50.300">
    <property type="entry name" value="P-loop containing nucleotide triphosphate hydrolases"/>
    <property type="match status" value="1"/>
</dbReference>
<dbReference type="Proteomes" id="UP000008838">
    <property type="component" value="Chromosome"/>
</dbReference>
<feature type="transmembrane region" description="Helical" evidence="12">
    <location>
        <begin position="185"/>
        <end position="203"/>
    </location>
</feature>
<keyword evidence="10" id="KW-0418">Kinase</keyword>
<dbReference type="GO" id="GO:0005886">
    <property type="term" value="C:plasma membrane"/>
    <property type="evidence" value="ECO:0007669"/>
    <property type="project" value="UniProtKB-SubCell"/>
</dbReference>
<evidence type="ECO:0000256" key="4">
    <source>
        <dbReference type="ARBA" id="ARBA00022475"/>
    </source>
</evidence>
<dbReference type="Pfam" id="PF02028">
    <property type="entry name" value="BCCT"/>
    <property type="match status" value="1"/>
</dbReference>
<feature type="transmembrane region" description="Helical" evidence="12">
    <location>
        <begin position="445"/>
        <end position="468"/>
    </location>
</feature>